<dbReference type="GO" id="GO:0000978">
    <property type="term" value="F:RNA polymerase II cis-regulatory region sequence-specific DNA binding"/>
    <property type="evidence" value="ECO:0007669"/>
    <property type="project" value="TreeGrafter"/>
</dbReference>
<protein>
    <submittedName>
        <fullName evidence="11">THRB</fullName>
    </submittedName>
</protein>
<dbReference type="Proteomes" id="UP000507470">
    <property type="component" value="Unassembled WGS sequence"/>
</dbReference>
<dbReference type="InterPro" id="IPR035500">
    <property type="entry name" value="NHR-like_dom_sf"/>
</dbReference>
<proteinExistence type="predicted"/>
<organism evidence="11 12">
    <name type="scientific">Mytilus coruscus</name>
    <name type="common">Sea mussel</name>
    <dbReference type="NCBI Taxonomy" id="42192"/>
    <lineage>
        <taxon>Eukaryota</taxon>
        <taxon>Metazoa</taxon>
        <taxon>Spiralia</taxon>
        <taxon>Lophotrochozoa</taxon>
        <taxon>Mollusca</taxon>
        <taxon>Bivalvia</taxon>
        <taxon>Autobranchia</taxon>
        <taxon>Pteriomorphia</taxon>
        <taxon>Mytilida</taxon>
        <taxon>Mytiloidea</taxon>
        <taxon>Mytilidae</taxon>
        <taxon>Mytilinae</taxon>
        <taxon>Mytilus</taxon>
    </lineage>
</organism>
<dbReference type="GO" id="GO:0048384">
    <property type="term" value="P:retinoic acid receptor signaling pathway"/>
    <property type="evidence" value="ECO:0007669"/>
    <property type="project" value="TreeGrafter"/>
</dbReference>
<dbReference type="CDD" id="cd06961">
    <property type="entry name" value="NR_DBD_TR"/>
    <property type="match status" value="1"/>
</dbReference>
<dbReference type="InterPro" id="IPR050234">
    <property type="entry name" value="Nuclear_hormone_rcpt_NR1"/>
</dbReference>
<evidence type="ECO:0000256" key="7">
    <source>
        <dbReference type="ARBA" id="ARBA00023170"/>
    </source>
</evidence>
<dbReference type="PROSITE" id="PS51030">
    <property type="entry name" value="NUCLEAR_REC_DBD_2"/>
    <property type="match status" value="1"/>
</dbReference>
<dbReference type="Gene3D" id="3.30.50.10">
    <property type="entry name" value="Erythroid Transcription Factor GATA-1, subunit A"/>
    <property type="match status" value="1"/>
</dbReference>
<feature type="compositionally biased region" description="Basic and acidic residues" evidence="9">
    <location>
        <begin position="576"/>
        <end position="587"/>
    </location>
</feature>
<dbReference type="PRINTS" id="PR00546">
    <property type="entry name" value="THYROIDHORMR"/>
</dbReference>
<evidence type="ECO:0000256" key="2">
    <source>
        <dbReference type="ARBA" id="ARBA00022771"/>
    </source>
</evidence>
<evidence type="ECO:0000313" key="12">
    <source>
        <dbReference type="Proteomes" id="UP000507470"/>
    </source>
</evidence>
<dbReference type="AlphaFoldDB" id="A0A6J8E5H3"/>
<keyword evidence="1" id="KW-0479">Metal-binding</keyword>
<dbReference type="SUPFAM" id="SSF57716">
    <property type="entry name" value="Glucocorticoid receptor-like (DNA-binding domain)"/>
    <property type="match status" value="1"/>
</dbReference>
<dbReference type="GO" id="GO:0000122">
    <property type="term" value="P:negative regulation of transcription by RNA polymerase II"/>
    <property type="evidence" value="ECO:0007669"/>
    <property type="project" value="TreeGrafter"/>
</dbReference>
<dbReference type="PANTHER" id="PTHR24082:SF330">
    <property type="entry name" value="THYROID HORMONE RECEPTOR BETA"/>
    <property type="match status" value="1"/>
</dbReference>
<keyword evidence="7" id="KW-0675">Receptor</keyword>
<feature type="domain" description="Nuclear receptor" evidence="10">
    <location>
        <begin position="392"/>
        <end position="467"/>
    </location>
</feature>
<feature type="region of interest" description="Disordered" evidence="9">
    <location>
        <begin position="524"/>
        <end position="543"/>
    </location>
</feature>
<keyword evidence="4" id="KW-0805">Transcription regulation</keyword>
<gene>
    <name evidence="11" type="ORF">MCOR_47467</name>
</gene>
<dbReference type="PANTHER" id="PTHR24082">
    <property type="entry name" value="NUCLEAR HORMONE RECEPTOR"/>
    <property type="match status" value="1"/>
</dbReference>
<sequence length="633" mass="71665">MDNRIYSNMNFMRNMHSDINAYADPMRFMVPETPQQYDIPDDNGNDTTVKYGPVSTPDSTASGESFPSSSFSSTSSSSSQEETKQNKKRKTEEVVLVSVQRRYNQEGVSEQAKYATIRYEGMDAQAKYAKIRYEGMNVQAKYGTIRYECMDVQAKYATIRYEGMNVQAKYGTIRYECMDVQAKYSTICYEGMNVQAKYGTICYEGMNVQAKYATIRFECMNVQAKYATIRFEGMNVQAKYATIRYECMDVQAKYSTIRYEGMNVQANYGTICYEGMDVQAKYATIRFEGMNVQAKYGTIRYEGMDAQAKYAKIRYEGMNVEAKYSTICYEGMDVQAKYVKIRYEGMNVEAKYGTICYEGMDVQAKYAIVSYEGMEGVGTPYIPSYMDLSQGPEPCVVCTDAATGYHYRCMTCEGCKGFFRRTIQKNLQYHCKWNQSCIIDKTTRNQCQYCRFKKCLYVGMAVDLVLNEKQRRAKRKLIEDNRKKRQTDGFKPKASEDGCLHELMTDNDRLLINEIVQAYDQTNVTLPPKGSEVENSDPAPHSPEAWQKMAEAMTPSIVKVVEFAKGVPGFIQAPGGRERRGGEKEGTGSKGGQTRADSEVARPALGNIPSDGGQGDEKSQYGDGMILTLERKG</sequence>
<dbReference type="OrthoDB" id="6081310at2759"/>
<evidence type="ECO:0000256" key="3">
    <source>
        <dbReference type="ARBA" id="ARBA00022833"/>
    </source>
</evidence>
<dbReference type="FunFam" id="3.30.50.10:FF:000074">
    <property type="entry name" value="Nuclear receptor 1"/>
    <property type="match status" value="1"/>
</dbReference>
<keyword evidence="3" id="KW-0862">Zinc</keyword>
<dbReference type="GO" id="GO:0030154">
    <property type="term" value="P:cell differentiation"/>
    <property type="evidence" value="ECO:0007669"/>
    <property type="project" value="TreeGrafter"/>
</dbReference>
<dbReference type="EMBL" id="CACVKT020008353">
    <property type="protein sequence ID" value="CAC5414715.1"/>
    <property type="molecule type" value="Genomic_DNA"/>
</dbReference>
<feature type="compositionally biased region" description="Basic and acidic residues" evidence="9">
    <location>
        <begin position="81"/>
        <end position="91"/>
    </location>
</feature>
<evidence type="ECO:0000259" key="10">
    <source>
        <dbReference type="PROSITE" id="PS51030"/>
    </source>
</evidence>
<feature type="region of interest" description="Disordered" evidence="9">
    <location>
        <begin position="569"/>
        <end position="633"/>
    </location>
</feature>
<evidence type="ECO:0000313" key="11">
    <source>
        <dbReference type="EMBL" id="CAC5414715.1"/>
    </source>
</evidence>
<dbReference type="SUPFAM" id="SSF48508">
    <property type="entry name" value="Nuclear receptor ligand-binding domain"/>
    <property type="match status" value="1"/>
</dbReference>
<dbReference type="GO" id="GO:0004879">
    <property type="term" value="F:nuclear receptor activity"/>
    <property type="evidence" value="ECO:0007669"/>
    <property type="project" value="InterPro"/>
</dbReference>
<keyword evidence="6" id="KW-0804">Transcription</keyword>
<feature type="region of interest" description="Disordered" evidence="9">
    <location>
        <begin position="33"/>
        <end position="91"/>
    </location>
</feature>
<dbReference type="GO" id="GO:0045944">
    <property type="term" value="P:positive regulation of transcription by RNA polymerase II"/>
    <property type="evidence" value="ECO:0007669"/>
    <property type="project" value="TreeGrafter"/>
</dbReference>
<dbReference type="Pfam" id="PF00105">
    <property type="entry name" value="zf-C4"/>
    <property type="match status" value="1"/>
</dbReference>
<keyword evidence="12" id="KW-1185">Reference proteome</keyword>
<evidence type="ECO:0000256" key="6">
    <source>
        <dbReference type="ARBA" id="ARBA00023163"/>
    </source>
</evidence>
<evidence type="ECO:0000256" key="1">
    <source>
        <dbReference type="ARBA" id="ARBA00022723"/>
    </source>
</evidence>
<dbReference type="InterPro" id="IPR001728">
    <property type="entry name" value="ThyrH_rcpt"/>
</dbReference>
<dbReference type="Gene3D" id="1.10.565.10">
    <property type="entry name" value="Retinoid X Receptor"/>
    <property type="match status" value="1"/>
</dbReference>
<evidence type="ECO:0000256" key="5">
    <source>
        <dbReference type="ARBA" id="ARBA00023125"/>
    </source>
</evidence>
<dbReference type="InterPro" id="IPR001628">
    <property type="entry name" value="Znf_hrmn_rcpt"/>
</dbReference>
<keyword evidence="2" id="KW-0863">Zinc-finger</keyword>
<keyword evidence="8" id="KW-0539">Nucleus</keyword>
<reference evidence="11 12" key="1">
    <citation type="submission" date="2020-06" db="EMBL/GenBank/DDBJ databases">
        <authorList>
            <person name="Li R."/>
            <person name="Bekaert M."/>
        </authorList>
    </citation>
    <scope>NUCLEOTIDE SEQUENCE [LARGE SCALE GENOMIC DNA]</scope>
    <source>
        <strain evidence="12">wild</strain>
    </source>
</reference>
<evidence type="ECO:0000256" key="8">
    <source>
        <dbReference type="ARBA" id="ARBA00023242"/>
    </source>
</evidence>
<dbReference type="PRINTS" id="PR00047">
    <property type="entry name" value="STROIDFINGER"/>
</dbReference>
<feature type="compositionally biased region" description="Low complexity" evidence="9">
    <location>
        <begin position="59"/>
        <end position="79"/>
    </location>
</feature>
<dbReference type="InterPro" id="IPR013088">
    <property type="entry name" value="Znf_NHR/GATA"/>
</dbReference>
<dbReference type="GO" id="GO:0008270">
    <property type="term" value="F:zinc ion binding"/>
    <property type="evidence" value="ECO:0007669"/>
    <property type="project" value="UniProtKB-KW"/>
</dbReference>
<accession>A0A6J8E5H3</accession>
<dbReference type="SMART" id="SM00399">
    <property type="entry name" value="ZnF_C4"/>
    <property type="match status" value="1"/>
</dbReference>
<evidence type="ECO:0000256" key="4">
    <source>
        <dbReference type="ARBA" id="ARBA00023015"/>
    </source>
</evidence>
<name>A0A6J8E5H3_MYTCO</name>
<dbReference type="PROSITE" id="PS00031">
    <property type="entry name" value="NUCLEAR_REC_DBD_1"/>
    <property type="match status" value="1"/>
</dbReference>
<keyword evidence="5" id="KW-0238">DNA-binding</keyword>
<evidence type="ECO:0000256" key="9">
    <source>
        <dbReference type="SAM" id="MobiDB-lite"/>
    </source>
</evidence>